<dbReference type="PANTHER" id="PTHR33525:SF6">
    <property type="entry name" value="HDOD DOMAIN-CONTAINING PROTEIN"/>
    <property type="match status" value="1"/>
</dbReference>
<organism evidence="2 3">
    <name type="scientific">Idiomarina piscisalsi</name>
    <dbReference type="NCBI Taxonomy" id="1096243"/>
    <lineage>
        <taxon>Bacteria</taxon>
        <taxon>Pseudomonadati</taxon>
        <taxon>Pseudomonadota</taxon>
        <taxon>Gammaproteobacteria</taxon>
        <taxon>Alteromonadales</taxon>
        <taxon>Idiomarinaceae</taxon>
        <taxon>Idiomarina</taxon>
    </lineage>
</organism>
<dbReference type="AlphaFoldDB" id="A0A432YUV9"/>
<evidence type="ECO:0000313" key="3">
    <source>
        <dbReference type="Proteomes" id="UP000288361"/>
    </source>
</evidence>
<evidence type="ECO:0000313" key="2">
    <source>
        <dbReference type="EMBL" id="RUO67113.1"/>
    </source>
</evidence>
<name>A0A432YUV9_9GAMM</name>
<sequence length="286" mass="32203">MAIEITTAEKRLLQKVSIPPRPQTLLTVSSEAKKEEPDVSVIADAIASDMGIAAAVLQVVNSAAYRRAKEIDSIQQAVMTLGFRRVFPIVKAVALKSALKSDYDLNEFWRYNEWVASACVMVSEAVGKPELRDHAYMLGLFQSSGIPVMLSEFDEEYSELLDASSSQPWPEIIEQEQRKFNTTHTTMGALLAQQWKLPKIVVEVIYYLFDDSSVFLTSSELSGLALDLLGILKISRYAIDLRTRSLAGQDEWQSVQDGVLEHFQIDEFKVEEIIELVHEELFDTDH</sequence>
<dbReference type="InterPro" id="IPR052340">
    <property type="entry name" value="RNase_Y/CdgJ"/>
</dbReference>
<evidence type="ECO:0000259" key="1">
    <source>
        <dbReference type="PROSITE" id="PS51833"/>
    </source>
</evidence>
<dbReference type="PANTHER" id="PTHR33525">
    <property type="match status" value="1"/>
</dbReference>
<comment type="caution">
    <text evidence="2">The sequence shown here is derived from an EMBL/GenBank/DDBJ whole genome shotgun (WGS) entry which is preliminary data.</text>
</comment>
<protein>
    <submittedName>
        <fullName evidence="2">Histidine kinase</fullName>
    </submittedName>
</protein>
<accession>A0A432YUV9</accession>
<dbReference type="Gene3D" id="1.10.3210.10">
    <property type="entry name" value="Hypothetical protein af1432"/>
    <property type="match status" value="1"/>
</dbReference>
<dbReference type="SUPFAM" id="SSF109604">
    <property type="entry name" value="HD-domain/PDEase-like"/>
    <property type="match status" value="1"/>
</dbReference>
<reference evidence="2 3" key="1">
    <citation type="journal article" date="2011" name="Front. Microbiol.">
        <title>Genomic signatures of strain selection and enhancement in Bacillus atrophaeus var. globigii, a historical biowarfare simulant.</title>
        <authorList>
            <person name="Gibbons H.S."/>
            <person name="Broomall S.M."/>
            <person name="McNew L.A."/>
            <person name="Daligault H."/>
            <person name="Chapman C."/>
            <person name="Bruce D."/>
            <person name="Karavis M."/>
            <person name="Krepps M."/>
            <person name="McGregor P.A."/>
            <person name="Hong C."/>
            <person name="Park K.H."/>
            <person name="Akmal A."/>
            <person name="Feldman A."/>
            <person name="Lin J.S."/>
            <person name="Chang W.E."/>
            <person name="Higgs B.W."/>
            <person name="Demirev P."/>
            <person name="Lindquist J."/>
            <person name="Liem A."/>
            <person name="Fochler E."/>
            <person name="Read T.D."/>
            <person name="Tapia R."/>
            <person name="Johnson S."/>
            <person name="Bishop-Lilly K.A."/>
            <person name="Detter C."/>
            <person name="Han C."/>
            <person name="Sozhamannan S."/>
            <person name="Rosenzweig C.N."/>
            <person name="Skowronski E.W."/>
        </authorList>
    </citation>
    <scope>NUCLEOTIDE SEQUENCE [LARGE SCALE GENOMIC DNA]</scope>
    <source>
        <strain evidence="2 3">TPS4-2</strain>
    </source>
</reference>
<feature type="domain" description="HDOD" evidence="1">
    <location>
        <begin position="18"/>
        <end position="211"/>
    </location>
</feature>
<dbReference type="Proteomes" id="UP000288361">
    <property type="component" value="Unassembled WGS sequence"/>
</dbReference>
<dbReference type="RefSeq" id="WP_100691672.1">
    <property type="nucleotide sequence ID" value="NZ_JBHUMT010000016.1"/>
</dbReference>
<keyword evidence="2" id="KW-0808">Transferase</keyword>
<proteinExistence type="predicted"/>
<dbReference type="GO" id="GO:0016301">
    <property type="term" value="F:kinase activity"/>
    <property type="evidence" value="ECO:0007669"/>
    <property type="project" value="UniProtKB-KW"/>
</dbReference>
<dbReference type="EMBL" id="PIQA01000002">
    <property type="protein sequence ID" value="RUO67113.1"/>
    <property type="molecule type" value="Genomic_DNA"/>
</dbReference>
<keyword evidence="2" id="KW-0418">Kinase</keyword>
<dbReference type="InterPro" id="IPR013976">
    <property type="entry name" value="HDOD"/>
</dbReference>
<dbReference type="PROSITE" id="PS51833">
    <property type="entry name" value="HDOD"/>
    <property type="match status" value="1"/>
</dbReference>
<gene>
    <name evidence="2" type="ORF">CWI73_04815</name>
</gene>
<dbReference type="Pfam" id="PF08668">
    <property type="entry name" value="HDOD"/>
    <property type="match status" value="1"/>
</dbReference>